<gene>
    <name evidence="1" type="ORF">NC653_005095</name>
</gene>
<organism evidence="1 2">
    <name type="scientific">Populus alba x Populus x berolinensis</name>
    <dbReference type="NCBI Taxonomy" id="444605"/>
    <lineage>
        <taxon>Eukaryota</taxon>
        <taxon>Viridiplantae</taxon>
        <taxon>Streptophyta</taxon>
        <taxon>Embryophyta</taxon>
        <taxon>Tracheophyta</taxon>
        <taxon>Spermatophyta</taxon>
        <taxon>Magnoliopsida</taxon>
        <taxon>eudicotyledons</taxon>
        <taxon>Gunneridae</taxon>
        <taxon>Pentapetalae</taxon>
        <taxon>rosids</taxon>
        <taxon>fabids</taxon>
        <taxon>Malpighiales</taxon>
        <taxon>Salicaceae</taxon>
        <taxon>Saliceae</taxon>
        <taxon>Populus</taxon>
    </lineage>
</organism>
<dbReference type="EMBL" id="JAQIZT010000002">
    <property type="protein sequence ID" value="KAJ7005671.1"/>
    <property type="molecule type" value="Genomic_DNA"/>
</dbReference>
<keyword evidence="2" id="KW-1185">Reference proteome</keyword>
<evidence type="ECO:0000313" key="1">
    <source>
        <dbReference type="EMBL" id="KAJ7005671.1"/>
    </source>
</evidence>
<evidence type="ECO:0000313" key="2">
    <source>
        <dbReference type="Proteomes" id="UP001164929"/>
    </source>
</evidence>
<reference evidence="1" key="1">
    <citation type="journal article" date="2023" name="Mol. Ecol. Resour.">
        <title>Chromosome-level genome assembly of a triploid poplar Populus alba 'Berolinensis'.</title>
        <authorList>
            <person name="Chen S."/>
            <person name="Yu Y."/>
            <person name="Wang X."/>
            <person name="Wang S."/>
            <person name="Zhang T."/>
            <person name="Zhou Y."/>
            <person name="He R."/>
            <person name="Meng N."/>
            <person name="Wang Y."/>
            <person name="Liu W."/>
            <person name="Liu Z."/>
            <person name="Liu J."/>
            <person name="Guo Q."/>
            <person name="Huang H."/>
            <person name="Sederoff R.R."/>
            <person name="Wang G."/>
            <person name="Qu G."/>
            <person name="Chen S."/>
        </authorList>
    </citation>
    <scope>NUCLEOTIDE SEQUENCE</scope>
    <source>
        <strain evidence="1">SC-2020</strain>
    </source>
</reference>
<comment type="caution">
    <text evidence="1">The sequence shown here is derived from an EMBL/GenBank/DDBJ whole genome shotgun (WGS) entry which is preliminary data.</text>
</comment>
<accession>A0AAD6RB52</accession>
<protein>
    <submittedName>
        <fullName evidence="1">Uncharacterized protein</fullName>
    </submittedName>
</protein>
<dbReference type="Proteomes" id="UP001164929">
    <property type="component" value="Chromosome 2"/>
</dbReference>
<name>A0AAD6RB52_9ROSI</name>
<proteinExistence type="predicted"/>
<sequence>MGLLPNNANVSRVGPTRNPNQIPAQINIEETTVIGLEKLKGVRPVSSLKGKLPIKQGPLLVILDKLRLGLREIKLITICLLLLTFQSSVPAIIRQVCGLGRGPCPLFLGDTWNHAVAGVLFAADQNLHVLEGIIESKRAMVYGTKIGPPLTPAFSWDRPLLPSFIKK</sequence>
<dbReference type="AlphaFoldDB" id="A0AAD6RB52"/>